<feature type="compositionally biased region" description="Acidic residues" evidence="2">
    <location>
        <begin position="281"/>
        <end position="293"/>
    </location>
</feature>
<dbReference type="eggNOG" id="KOG2789">
    <property type="taxonomic scope" value="Eukaryota"/>
</dbReference>
<reference evidence="5" key="2">
    <citation type="submission" date="2010-04" db="EMBL/GenBank/DDBJ databases">
        <authorList>
            <person name="Buell R."/>
            <person name="Hamilton J."/>
            <person name="Hostetler J."/>
        </authorList>
    </citation>
    <scope>NUCLEOTIDE SEQUENCE [LARGE SCALE GENOMIC DNA]</scope>
    <source>
        <strain evidence="5">DAOM:BR144</strain>
    </source>
</reference>
<accession>K3X652</accession>
<feature type="region of interest" description="Disordered" evidence="2">
    <location>
        <begin position="220"/>
        <end position="313"/>
    </location>
</feature>
<proteinExistence type="predicted"/>
<dbReference type="PANTHER" id="PTHR31315:SF1">
    <property type="entry name" value="PROTEIN SIP5"/>
    <property type="match status" value="1"/>
</dbReference>
<feature type="domain" description="RING-type" evidence="3">
    <location>
        <begin position="65"/>
        <end position="107"/>
    </location>
</feature>
<evidence type="ECO:0000259" key="3">
    <source>
        <dbReference type="PROSITE" id="PS50089"/>
    </source>
</evidence>
<evidence type="ECO:0000256" key="2">
    <source>
        <dbReference type="SAM" id="MobiDB-lite"/>
    </source>
</evidence>
<feature type="compositionally biased region" description="Polar residues" evidence="2">
    <location>
        <begin position="224"/>
        <end position="238"/>
    </location>
</feature>
<keyword evidence="1" id="KW-0863">Zinc-finger</keyword>
<protein>
    <recommendedName>
        <fullName evidence="3">RING-type domain-containing protein</fullName>
    </recommendedName>
</protein>
<dbReference type="VEuPathDB" id="FungiDB:PYU1_G012675"/>
<evidence type="ECO:0000313" key="5">
    <source>
        <dbReference type="Proteomes" id="UP000019132"/>
    </source>
</evidence>
<dbReference type="InParanoid" id="K3X652"/>
<evidence type="ECO:0000256" key="1">
    <source>
        <dbReference type="PROSITE-ProRule" id="PRU00175"/>
    </source>
</evidence>
<keyword evidence="1" id="KW-0862">Zinc</keyword>
<dbReference type="PANTHER" id="PTHR31315">
    <property type="entry name" value="PROTEIN SIP5"/>
    <property type="match status" value="1"/>
</dbReference>
<dbReference type="GO" id="GO:0005737">
    <property type="term" value="C:cytoplasm"/>
    <property type="evidence" value="ECO:0007669"/>
    <property type="project" value="TreeGrafter"/>
</dbReference>
<organism evidence="4 5">
    <name type="scientific">Globisporangium ultimum (strain ATCC 200006 / CBS 805.95 / DAOM BR144)</name>
    <name type="common">Pythium ultimum</name>
    <dbReference type="NCBI Taxonomy" id="431595"/>
    <lineage>
        <taxon>Eukaryota</taxon>
        <taxon>Sar</taxon>
        <taxon>Stramenopiles</taxon>
        <taxon>Oomycota</taxon>
        <taxon>Peronosporomycetes</taxon>
        <taxon>Pythiales</taxon>
        <taxon>Pythiaceae</taxon>
        <taxon>Globisporangium</taxon>
    </lineage>
</organism>
<reference evidence="4" key="3">
    <citation type="submission" date="2015-02" db="UniProtKB">
        <authorList>
            <consortium name="EnsemblProtists"/>
        </authorList>
    </citation>
    <scope>IDENTIFICATION</scope>
    <source>
        <strain evidence="4">DAOM BR144</strain>
    </source>
</reference>
<dbReference type="InterPro" id="IPR001841">
    <property type="entry name" value="Znf_RING"/>
</dbReference>
<reference evidence="5" key="1">
    <citation type="journal article" date="2010" name="Genome Biol.">
        <title>Genome sequence of the necrotrophic plant pathogen Pythium ultimum reveals original pathogenicity mechanisms and effector repertoire.</title>
        <authorList>
            <person name="Levesque C.A."/>
            <person name="Brouwer H."/>
            <person name="Cano L."/>
            <person name="Hamilton J.P."/>
            <person name="Holt C."/>
            <person name="Huitema E."/>
            <person name="Raffaele S."/>
            <person name="Robideau G.P."/>
            <person name="Thines M."/>
            <person name="Win J."/>
            <person name="Zerillo M.M."/>
            <person name="Beakes G.W."/>
            <person name="Boore J.L."/>
            <person name="Busam D."/>
            <person name="Dumas B."/>
            <person name="Ferriera S."/>
            <person name="Fuerstenberg S.I."/>
            <person name="Gachon C.M."/>
            <person name="Gaulin E."/>
            <person name="Govers F."/>
            <person name="Grenville-Briggs L."/>
            <person name="Horner N."/>
            <person name="Hostetler J."/>
            <person name="Jiang R.H."/>
            <person name="Johnson J."/>
            <person name="Krajaejun T."/>
            <person name="Lin H."/>
            <person name="Meijer H.J."/>
            <person name="Moore B."/>
            <person name="Morris P."/>
            <person name="Phuntmart V."/>
            <person name="Puiu D."/>
            <person name="Shetty J."/>
            <person name="Stajich J.E."/>
            <person name="Tripathy S."/>
            <person name="Wawra S."/>
            <person name="van West P."/>
            <person name="Whitty B.R."/>
            <person name="Coutinho P.M."/>
            <person name="Henrissat B."/>
            <person name="Martin F."/>
            <person name="Thomas P.D."/>
            <person name="Tyler B.M."/>
            <person name="De Vries R.P."/>
            <person name="Kamoun S."/>
            <person name="Yandell M."/>
            <person name="Tisserat N."/>
            <person name="Buell C.R."/>
        </authorList>
    </citation>
    <scope>NUCLEOTIDE SEQUENCE</scope>
    <source>
        <strain evidence="5">DAOM:BR144</strain>
    </source>
</reference>
<feature type="compositionally biased region" description="Polar residues" evidence="2">
    <location>
        <begin position="249"/>
        <end position="259"/>
    </location>
</feature>
<dbReference type="EnsemblProtists" id="PYU1_T012701">
    <property type="protein sequence ID" value="PYU1_T012701"/>
    <property type="gene ID" value="PYU1_G012675"/>
</dbReference>
<dbReference type="STRING" id="431595.K3X652"/>
<dbReference type="Proteomes" id="UP000019132">
    <property type="component" value="Unassembled WGS sequence"/>
</dbReference>
<dbReference type="OMA" id="FCNQEAF"/>
<dbReference type="HOGENOM" id="CLU_073480_0_0_1"/>
<evidence type="ECO:0000313" key="4">
    <source>
        <dbReference type="EnsemblProtists" id="PYU1_T012701"/>
    </source>
</evidence>
<dbReference type="EMBL" id="GL376588">
    <property type="status" value="NOT_ANNOTATED_CDS"/>
    <property type="molecule type" value="Genomic_DNA"/>
</dbReference>
<dbReference type="InterPro" id="IPR039301">
    <property type="entry name" value="Sip5/DA2"/>
</dbReference>
<sequence length="313" mass="34881">MGNNSSTSSRRSSVTRELEKYTKPTGLYPTCPWEQKAARRMIIDRKIAPRFPGREAKESCFTQECPICFMYYPGNLNVSTCCKKLICSECFLQMKPPKKMICCPFCNRDTFGIKYTAPAVIELSSIYSDQTPTLSSVAKPDPITHEDPTLSQHYASVEDRQKLRDDLRSQLNIAEGPITTPPPTSMVAVEDALMYASPADASRLEELMIMEAIRRSMHDVNLGKDSSSSAPRPSQQESHGMMSDAISENDYSSDSQVVTPSHIHLDETRYTSSIRRSSNPFDDDFEAPGESDELPTPSSSSRSGSSDWNPFNA</sequence>
<name>K3X652_GLOUD</name>
<feature type="compositionally biased region" description="Polar residues" evidence="2">
    <location>
        <begin position="270"/>
        <end position="280"/>
    </location>
</feature>
<dbReference type="GO" id="GO:0008270">
    <property type="term" value="F:zinc ion binding"/>
    <property type="evidence" value="ECO:0007669"/>
    <property type="project" value="UniProtKB-KW"/>
</dbReference>
<keyword evidence="1" id="KW-0479">Metal-binding</keyword>
<dbReference type="AlphaFoldDB" id="K3X652"/>
<dbReference type="PROSITE" id="PS50089">
    <property type="entry name" value="ZF_RING_2"/>
    <property type="match status" value="1"/>
</dbReference>
<keyword evidence="5" id="KW-1185">Reference proteome</keyword>